<keyword evidence="2" id="KW-1185">Reference proteome</keyword>
<name>A0A0D8FW33_9ACTN</name>
<dbReference type="SUPFAM" id="SSF51556">
    <property type="entry name" value="Metallo-dependent hydrolases"/>
    <property type="match status" value="1"/>
</dbReference>
<dbReference type="InterPro" id="IPR032466">
    <property type="entry name" value="Metal_Hydrolase"/>
</dbReference>
<dbReference type="GeneID" id="78372331"/>
<organism evidence="1 2">
    <name type="scientific">Ferrimicrobium acidiphilum DSM 19497</name>
    <dbReference type="NCBI Taxonomy" id="1121877"/>
    <lineage>
        <taxon>Bacteria</taxon>
        <taxon>Bacillati</taxon>
        <taxon>Actinomycetota</taxon>
        <taxon>Acidimicrobiia</taxon>
        <taxon>Acidimicrobiales</taxon>
        <taxon>Acidimicrobiaceae</taxon>
        <taxon>Ferrimicrobium</taxon>
    </lineage>
</organism>
<dbReference type="GO" id="GO:0019213">
    <property type="term" value="F:deacetylase activity"/>
    <property type="evidence" value="ECO:0007669"/>
    <property type="project" value="InterPro"/>
</dbReference>
<dbReference type="Proteomes" id="UP000032336">
    <property type="component" value="Unassembled WGS sequence"/>
</dbReference>
<dbReference type="eggNOG" id="COG3964">
    <property type="taxonomic scope" value="Bacteria"/>
</dbReference>
<gene>
    <name evidence="1" type="ORF">FEAC_10890</name>
</gene>
<dbReference type="RefSeq" id="WP_035388868.1">
    <property type="nucleotide sequence ID" value="NZ_JQKF01000007.1"/>
</dbReference>
<reference evidence="1 2" key="1">
    <citation type="submission" date="2015-01" db="EMBL/GenBank/DDBJ databases">
        <title>Draft genome of the acidophilic iron oxidizer Ferrimicrobium acidiphilum strain T23.</title>
        <authorList>
            <person name="Poehlein A."/>
            <person name="Eisen S."/>
            <person name="Schloemann M."/>
            <person name="Johnson B.D."/>
            <person name="Daniel R."/>
            <person name="Muehling M."/>
        </authorList>
    </citation>
    <scope>NUCLEOTIDE SEQUENCE [LARGE SCALE GENOMIC DNA]</scope>
    <source>
        <strain evidence="1 2">T23</strain>
    </source>
</reference>
<dbReference type="STRING" id="1121877.FEAC_10890"/>
<dbReference type="OrthoDB" id="5687299at2"/>
<sequence length="255" mass="27921">MGKWYITAELSYLHGEPYRNESSYIEGDDLGERELHLDPDCLLWPGFVDFNTHLASDGERNLGLHPSDLICFGVSGAADIGTLGCDYISTVSTTVMNFPRKQCISLLPQGLIAHPIPPRHQGMIPEAGEQIHQVCQPSGGDVLGIKIRPGQYGRRDDRALLAGGVCAADSLGVRLMVHFTDTFLLLASIVAALQPRDVLTRVFHGLLGPILVNDYSDSAIADAVFRGIVSDVGHRSTHIFRSAFQRVRAEICWQT</sequence>
<protein>
    <submittedName>
        <fullName evidence="1">Dihydroorotase</fullName>
    </submittedName>
</protein>
<comment type="caution">
    <text evidence="1">The sequence shown here is derived from an EMBL/GenBank/DDBJ whole genome shotgun (WGS) entry which is preliminary data.</text>
</comment>
<dbReference type="InterPro" id="IPR020043">
    <property type="entry name" value="Deacetylase_Atu3266-like"/>
</dbReference>
<accession>A0A0D8FW33</accession>
<dbReference type="PANTHER" id="PTHR42717">
    <property type="entry name" value="DIHYDROOROTASE-RELATED"/>
    <property type="match status" value="1"/>
</dbReference>
<evidence type="ECO:0000313" key="2">
    <source>
        <dbReference type="Proteomes" id="UP000032336"/>
    </source>
</evidence>
<dbReference type="Gene3D" id="3.20.20.140">
    <property type="entry name" value="Metal-dependent hydrolases"/>
    <property type="match status" value="1"/>
</dbReference>
<dbReference type="AlphaFoldDB" id="A0A0D8FW33"/>
<proteinExistence type="predicted"/>
<dbReference type="PANTHER" id="PTHR42717:SF1">
    <property type="entry name" value="IMIDAZOLONEPROPIONASE AND RELATED AMIDOHYDROLASES"/>
    <property type="match status" value="1"/>
</dbReference>
<evidence type="ECO:0000313" key="1">
    <source>
        <dbReference type="EMBL" id="KJE77159.1"/>
    </source>
</evidence>
<dbReference type="EMBL" id="JXUW01000007">
    <property type="protein sequence ID" value="KJE77159.1"/>
    <property type="molecule type" value="Genomic_DNA"/>
</dbReference>